<dbReference type="Proteomes" id="UP000008815">
    <property type="component" value="Chromosome 1"/>
</dbReference>
<dbReference type="InterPro" id="IPR009057">
    <property type="entry name" value="Homeodomain-like_sf"/>
</dbReference>
<accession>A0A0H3KH12</accession>
<dbReference type="PROSITE" id="PS50977">
    <property type="entry name" value="HTH_TETR_2"/>
    <property type="match status" value="1"/>
</dbReference>
<dbReference type="PANTHER" id="PTHR47506">
    <property type="entry name" value="TRANSCRIPTIONAL REGULATORY PROTEIN"/>
    <property type="match status" value="1"/>
</dbReference>
<dbReference type="AlphaFoldDB" id="A0A0H3KH12"/>
<dbReference type="RefSeq" id="WP_012212933.1">
    <property type="nucleotide sequence ID" value="NC_010084.1"/>
</dbReference>
<evidence type="ECO:0000256" key="2">
    <source>
        <dbReference type="ARBA" id="ARBA00023015"/>
    </source>
</evidence>
<feature type="DNA-binding region" description="H-T-H motif" evidence="5">
    <location>
        <begin position="32"/>
        <end position="51"/>
    </location>
</feature>
<evidence type="ECO:0000259" key="6">
    <source>
        <dbReference type="PROSITE" id="PS50977"/>
    </source>
</evidence>
<dbReference type="EMBL" id="AP009385">
    <property type="protein sequence ID" value="BAG44248.1"/>
    <property type="molecule type" value="Genomic_DNA"/>
</dbReference>
<dbReference type="InterPro" id="IPR001647">
    <property type="entry name" value="HTH_TetR"/>
</dbReference>
<dbReference type="SUPFAM" id="SSF48498">
    <property type="entry name" value="Tetracyclin repressor-like, C-terminal domain"/>
    <property type="match status" value="1"/>
</dbReference>
<dbReference type="eggNOG" id="COG1309">
    <property type="taxonomic scope" value="Bacteria"/>
</dbReference>
<evidence type="ECO:0000256" key="1">
    <source>
        <dbReference type="ARBA" id="ARBA00022491"/>
    </source>
</evidence>
<dbReference type="InterPro" id="IPR036271">
    <property type="entry name" value="Tet_transcr_reg_TetR-rel_C_sf"/>
</dbReference>
<protein>
    <submittedName>
        <fullName evidence="7">TetR family transcriptional regulator</fullName>
    </submittedName>
</protein>
<keyword evidence="4" id="KW-0804">Transcription</keyword>
<dbReference type="HOGENOM" id="CLU_069356_28_0_4"/>
<feature type="domain" description="HTH tetR-type" evidence="6">
    <location>
        <begin position="9"/>
        <end position="69"/>
    </location>
</feature>
<dbReference type="SUPFAM" id="SSF46689">
    <property type="entry name" value="Homeodomain-like"/>
    <property type="match status" value="1"/>
</dbReference>
<keyword evidence="2" id="KW-0805">Transcription regulation</keyword>
<reference evidence="7 8" key="1">
    <citation type="submission" date="2007-04" db="EMBL/GenBank/DDBJ databases">
        <title>Complete genome sequence of Burkholderia multivorans ATCC 17616.</title>
        <authorList>
            <person name="Ohtsubo Y."/>
            <person name="Yamashita A."/>
            <person name="Kurokawa K."/>
            <person name="Takami H."/>
            <person name="Yuhara S."/>
            <person name="Nishiyama E."/>
            <person name="Endo R."/>
            <person name="Miyazaki R."/>
            <person name="Ono A."/>
            <person name="Yano K."/>
            <person name="Ito M."/>
            <person name="Sota M."/>
            <person name="Yuji N."/>
            <person name="Hattori M."/>
            <person name="Tsuda M."/>
        </authorList>
    </citation>
    <scope>NUCLEOTIDE SEQUENCE [LARGE SCALE GENOMIC DNA]</scope>
    <source>
        <strain evidence="8">ATCC 17616 / 249</strain>
    </source>
</reference>
<dbReference type="PANTHER" id="PTHR47506:SF1">
    <property type="entry name" value="HTH-TYPE TRANSCRIPTIONAL REGULATOR YJDC"/>
    <property type="match status" value="1"/>
</dbReference>
<evidence type="ECO:0000256" key="3">
    <source>
        <dbReference type="ARBA" id="ARBA00023125"/>
    </source>
</evidence>
<keyword evidence="1" id="KW-0678">Repressor</keyword>
<dbReference type="KEGG" id="bmj:BMULJ_02354"/>
<evidence type="ECO:0000313" key="8">
    <source>
        <dbReference type="Proteomes" id="UP000008815"/>
    </source>
</evidence>
<dbReference type="Pfam" id="PF16925">
    <property type="entry name" value="TetR_C_13"/>
    <property type="match status" value="1"/>
</dbReference>
<dbReference type="KEGG" id="bmu:Bmul_0904"/>
<evidence type="ECO:0000313" key="7">
    <source>
        <dbReference type="EMBL" id="BAG44248.1"/>
    </source>
</evidence>
<dbReference type="InterPro" id="IPR011075">
    <property type="entry name" value="TetR_C"/>
</dbReference>
<gene>
    <name evidence="7" type="ordered locus">BMULJ_02354</name>
</gene>
<dbReference type="InterPro" id="IPR023772">
    <property type="entry name" value="DNA-bd_HTH_TetR-type_CS"/>
</dbReference>
<evidence type="ECO:0000256" key="4">
    <source>
        <dbReference type="ARBA" id="ARBA00023163"/>
    </source>
</evidence>
<proteinExistence type="predicted"/>
<evidence type="ECO:0000256" key="5">
    <source>
        <dbReference type="PROSITE-ProRule" id="PRU00335"/>
    </source>
</evidence>
<sequence>MAERGRPRSFDKDAALECAMQVFWRLGYEGASMADLTSAMGIASPSLYAAFGSKEALFRQALEHYRETEGREIWDGVERADTAYDAIRNYLMQTARVFTRRSKPAGCLIVLSALHPAERSDTVRQTLIEMREETVDALRVRLRAAAAAGEIAAQANVDAIARYYVTVQQGMSIQARDGASRRDLEAVAHAALAAWPALTGAGTGAALPAQS</sequence>
<keyword evidence="8" id="KW-1185">Reference proteome</keyword>
<dbReference type="Gene3D" id="1.10.10.60">
    <property type="entry name" value="Homeodomain-like"/>
    <property type="match status" value="1"/>
</dbReference>
<name>A0A0H3KH12_BURM1</name>
<dbReference type="GO" id="GO:0003677">
    <property type="term" value="F:DNA binding"/>
    <property type="evidence" value="ECO:0007669"/>
    <property type="project" value="UniProtKB-UniRule"/>
</dbReference>
<dbReference type="PROSITE" id="PS01081">
    <property type="entry name" value="HTH_TETR_1"/>
    <property type="match status" value="1"/>
</dbReference>
<organism evidence="7 8">
    <name type="scientific">Burkholderia multivorans (strain ATCC 17616 / 249)</name>
    <dbReference type="NCBI Taxonomy" id="395019"/>
    <lineage>
        <taxon>Bacteria</taxon>
        <taxon>Pseudomonadati</taxon>
        <taxon>Pseudomonadota</taxon>
        <taxon>Betaproteobacteria</taxon>
        <taxon>Burkholderiales</taxon>
        <taxon>Burkholderiaceae</taxon>
        <taxon>Burkholderia</taxon>
        <taxon>Burkholderia cepacia complex</taxon>
    </lineage>
</organism>
<dbReference type="Pfam" id="PF00440">
    <property type="entry name" value="TetR_N"/>
    <property type="match status" value="1"/>
</dbReference>
<keyword evidence="3 5" id="KW-0238">DNA-binding</keyword>
<dbReference type="Gene3D" id="1.10.357.10">
    <property type="entry name" value="Tetracycline Repressor, domain 2"/>
    <property type="match status" value="1"/>
</dbReference>